<keyword evidence="1" id="KW-0853">WD repeat</keyword>
<sequence length="886" mass="97680">MDIHRCRFVPYQPAAINAVAFSHPKPRSSVHGSIARLAVGRSNGDIEIWNPASGAWHQELIIRGGKDRSIDSLVWVNDPDEDMGNGRVIVGKFRLFSIGYTSTITEWDLEKGRVKRHASGQHGDIWCMAAQPPAPTSTADSGIQPSTNIVAGTMHGDLAVYSVDDDDLRFQRLMVKSPSKKMQMISIAFQSRKVCVVGCSDSTIRVYDVTNGHMLRRMTLGSDLVGGAKNIIVWCVRCLPNGNIVSGDSTGQICIWNGKTYTQTQRIDGHKQDVLSLAISADGTSIVSGGMDRRTVLYKPNAGSSQRWSKAQTRRFHEHDVKAMAPFEYGNMSVVISGGQDASLMVIPLKAMGQENHRSMSCLPHQPPIASASQCRFMVGWWDRQVHIWLLRKTASDLLSSAEDALEVKQNRKLLKSIVIRGDSNITSASIDDKGSLLVVATGTDVKAFHLGHQDPVKPSDVTVTSLKLPQDMTYLGASQVKLSPDGEWLCLVQEGAVILMASLDRDRLDSTTLPVKYQRLSRLHRDIPHFITNGGLGKYQRHITQVAFSADSRMLAVADLAGFVDSWSLCRGGNDEHNADGVANDDASSSSSFDSGDEPLQAEGGWNRNVTTKQMPKLPSAPVVLSFSNHVPAHDDEADDYVLAAVTSSWHVLTFHPRLGALTPWSRRHPRSALPHQVRDIRDLPKGILWQGPRMWVYGVSFLLMIDLSQDLRVATDSSSTAQGRKRKRNGPSSGAGNLNEKYSLAPNKICKYQRNGRCEVVTVGEASREKESDSDADLSDADDGITDFEPEDAKGGDKGKAMDGEEVQTTDSRYDKTTGSKKVLATTSYAKGRQWWLTFKYRPVLGIVSLDQDDDSTLEVALVERPSWDREMPERYFASHELER</sequence>
<dbReference type="SUPFAM" id="SSF50978">
    <property type="entry name" value="WD40 repeat-like"/>
    <property type="match status" value="2"/>
</dbReference>
<dbReference type="OrthoDB" id="8883818at2759"/>
<feature type="compositionally biased region" description="Acidic residues" evidence="2">
    <location>
        <begin position="776"/>
        <end position="792"/>
    </location>
</feature>
<name>A0A2C5ZL59_9HYPO</name>
<evidence type="ECO:0000313" key="4">
    <source>
        <dbReference type="Proteomes" id="UP000226431"/>
    </source>
</evidence>
<evidence type="ECO:0000313" key="3">
    <source>
        <dbReference type="EMBL" id="PHH80573.1"/>
    </source>
</evidence>
<gene>
    <name evidence="3" type="ORF">CDD80_832</name>
</gene>
<feature type="compositionally biased region" description="Basic and acidic residues" evidence="2">
    <location>
        <begin position="793"/>
        <end position="805"/>
    </location>
</feature>
<accession>A0A2C5ZL59</accession>
<dbReference type="STRING" id="2004952.A0A2C5ZL59"/>
<organism evidence="3 4">
    <name type="scientific">Ophiocordyceps camponoti-rufipedis</name>
    <dbReference type="NCBI Taxonomy" id="2004952"/>
    <lineage>
        <taxon>Eukaryota</taxon>
        <taxon>Fungi</taxon>
        <taxon>Dikarya</taxon>
        <taxon>Ascomycota</taxon>
        <taxon>Pezizomycotina</taxon>
        <taxon>Sordariomycetes</taxon>
        <taxon>Hypocreomycetidae</taxon>
        <taxon>Hypocreales</taxon>
        <taxon>Ophiocordycipitaceae</taxon>
        <taxon>Ophiocordyceps</taxon>
    </lineage>
</organism>
<feature type="repeat" description="WD" evidence="1">
    <location>
        <begin position="267"/>
        <end position="299"/>
    </location>
</feature>
<dbReference type="InterPro" id="IPR015943">
    <property type="entry name" value="WD40/YVTN_repeat-like_dom_sf"/>
</dbReference>
<dbReference type="PANTHER" id="PTHR44163">
    <property type="entry name" value="U3 SMALL NUCLEOLAR RNA-ASSOCIATED PROTEIN 4 HOMOLOG"/>
    <property type="match status" value="1"/>
</dbReference>
<feature type="region of interest" description="Disordered" evidence="2">
    <location>
        <begin position="579"/>
        <end position="614"/>
    </location>
</feature>
<dbReference type="GO" id="GO:0034455">
    <property type="term" value="C:t-UTP complex"/>
    <property type="evidence" value="ECO:0007669"/>
    <property type="project" value="TreeGrafter"/>
</dbReference>
<feature type="region of interest" description="Disordered" evidence="2">
    <location>
        <begin position="766"/>
        <end position="819"/>
    </location>
</feature>
<dbReference type="PROSITE" id="PS50082">
    <property type="entry name" value="WD_REPEATS_2"/>
    <property type="match status" value="1"/>
</dbReference>
<dbReference type="InterPro" id="IPR001680">
    <property type="entry name" value="WD40_rpt"/>
</dbReference>
<evidence type="ECO:0000256" key="1">
    <source>
        <dbReference type="PROSITE-ProRule" id="PRU00221"/>
    </source>
</evidence>
<protein>
    <submittedName>
        <fullName evidence="3">Uncharacterized protein</fullName>
    </submittedName>
</protein>
<dbReference type="Proteomes" id="UP000226431">
    <property type="component" value="Unassembled WGS sequence"/>
</dbReference>
<dbReference type="GO" id="GO:0003723">
    <property type="term" value="F:RNA binding"/>
    <property type="evidence" value="ECO:0007669"/>
    <property type="project" value="TreeGrafter"/>
</dbReference>
<dbReference type="GO" id="GO:0030686">
    <property type="term" value="C:90S preribosome"/>
    <property type="evidence" value="ECO:0007669"/>
    <property type="project" value="InterPro"/>
</dbReference>
<dbReference type="GO" id="GO:0032040">
    <property type="term" value="C:small-subunit processome"/>
    <property type="evidence" value="ECO:0007669"/>
    <property type="project" value="TreeGrafter"/>
</dbReference>
<keyword evidence="4" id="KW-1185">Reference proteome</keyword>
<dbReference type="Gene3D" id="2.130.10.10">
    <property type="entry name" value="YVTN repeat-like/Quinoprotein amine dehydrogenase"/>
    <property type="match status" value="3"/>
</dbReference>
<dbReference type="SMART" id="SM00320">
    <property type="entry name" value="WD40"/>
    <property type="match status" value="8"/>
</dbReference>
<dbReference type="GO" id="GO:0000462">
    <property type="term" value="P:maturation of SSU-rRNA from tricistronic rRNA transcript (SSU-rRNA, 5.8S rRNA, LSU-rRNA)"/>
    <property type="evidence" value="ECO:0007669"/>
    <property type="project" value="InterPro"/>
</dbReference>
<dbReference type="InterPro" id="IPR046351">
    <property type="entry name" value="UTP4"/>
</dbReference>
<dbReference type="AlphaFoldDB" id="A0A2C5ZL59"/>
<dbReference type="EMBL" id="NJES01000013">
    <property type="protein sequence ID" value="PHH80573.1"/>
    <property type="molecule type" value="Genomic_DNA"/>
</dbReference>
<comment type="caution">
    <text evidence="3">The sequence shown here is derived from an EMBL/GenBank/DDBJ whole genome shotgun (WGS) entry which is preliminary data.</text>
</comment>
<dbReference type="InterPro" id="IPR036322">
    <property type="entry name" value="WD40_repeat_dom_sf"/>
</dbReference>
<feature type="compositionally biased region" description="Low complexity" evidence="2">
    <location>
        <begin position="581"/>
        <end position="595"/>
    </location>
</feature>
<feature type="region of interest" description="Disordered" evidence="2">
    <location>
        <begin position="717"/>
        <end position="742"/>
    </location>
</feature>
<dbReference type="PANTHER" id="PTHR44163:SF1">
    <property type="entry name" value="U3 SMALL NUCLEOLAR RNA-ASSOCIATED PROTEIN 4 HOMOLOG"/>
    <property type="match status" value="1"/>
</dbReference>
<dbReference type="Pfam" id="PF00400">
    <property type="entry name" value="WD40"/>
    <property type="match status" value="2"/>
</dbReference>
<evidence type="ECO:0000256" key="2">
    <source>
        <dbReference type="SAM" id="MobiDB-lite"/>
    </source>
</evidence>
<reference evidence="3 4" key="1">
    <citation type="submission" date="2017-06" db="EMBL/GenBank/DDBJ databases">
        <title>Ant-infecting Ophiocordyceps genomes reveal a high diversity of potential behavioral manipulation genes and a possible major role for enterotoxins.</title>
        <authorList>
            <person name="De Bekker C."/>
            <person name="Evans H.C."/>
            <person name="Brachmann A."/>
            <person name="Hughes D.P."/>
        </authorList>
    </citation>
    <scope>NUCLEOTIDE SEQUENCE [LARGE SCALE GENOMIC DNA]</scope>
    <source>
        <strain evidence="3 4">Map16</strain>
    </source>
</reference>
<proteinExistence type="predicted"/>